<gene>
    <name evidence="7" type="ORF">P245_20770</name>
</gene>
<dbReference type="InterPro" id="IPR058624">
    <property type="entry name" value="MdtA-like_HH"/>
</dbReference>
<dbReference type="GO" id="GO:0046677">
    <property type="term" value="P:response to antibiotic"/>
    <property type="evidence" value="ECO:0007669"/>
    <property type="project" value="TreeGrafter"/>
</dbReference>
<dbReference type="Pfam" id="PF25876">
    <property type="entry name" value="HH_MFP_RND"/>
    <property type="match status" value="1"/>
</dbReference>
<dbReference type="NCBIfam" id="TIGR01730">
    <property type="entry name" value="RND_mfp"/>
    <property type="match status" value="1"/>
</dbReference>
<dbReference type="InterPro" id="IPR058626">
    <property type="entry name" value="MdtA-like_b-barrel"/>
</dbReference>
<dbReference type="EMBL" id="AWTN01000113">
    <property type="protein sequence ID" value="KGG86647.1"/>
    <property type="molecule type" value="Genomic_DNA"/>
</dbReference>
<dbReference type="PANTHER" id="PTHR30158">
    <property type="entry name" value="ACRA/E-RELATED COMPONENT OF DRUG EFFLUX TRANSPORTER"/>
    <property type="match status" value="1"/>
</dbReference>
<evidence type="ECO:0000259" key="6">
    <source>
        <dbReference type="Pfam" id="PF25967"/>
    </source>
</evidence>
<dbReference type="Gene3D" id="1.10.287.470">
    <property type="entry name" value="Helix hairpin bin"/>
    <property type="match status" value="1"/>
</dbReference>
<dbReference type="PANTHER" id="PTHR30158:SF10">
    <property type="entry name" value="CATION EFFLUX PUMP"/>
    <property type="match status" value="1"/>
</dbReference>
<dbReference type="Proteomes" id="UP000029567">
    <property type="component" value="Unassembled WGS sequence"/>
</dbReference>
<comment type="caution">
    <text evidence="7">The sequence shown here is derived from an EMBL/GenBank/DDBJ whole genome shotgun (WGS) entry which is preliminary data.</text>
</comment>
<reference evidence="7 8" key="1">
    <citation type="submission" date="2013-09" db="EMBL/GenBank/DDBJ databases">
        <title>High correlation between genotypes and phenotypes of environmental bacteria Comamonas testosteroni strains.</title>
        <authorList>
            <person name="Liu L."/>
            <person name="Zhu W."/>
            <person name="Xia X."/>
            <person name="Xu B."/>
            <person name="Luo M."/>
            <person name="Wang G."/>
        </authorList>
    </citation>
    <scope>NUCLEOTIDE SEQUENCE [LARGE SCALE GENOMIC DNA]</scope>
    <source>
        <strain evidence="7 8">JL14</strain>
    </source>
</reference>
<feature type="domain" description="Multidrug resistance protein MdtA-like beta-barrel" evidence="5">
    <location>
        <begin position="243"/>
        <end position="333"/>
    </location>
</feature>
<dbReference type="InterPro" id="IPR058625">
    <property type="entry name" value="MdtA-like_BSH"/>
</dbReference>
<protein>
    <submittedName>
        <fullName evidence="7">Hemolysin secretion protein D</fullName>
    </submittedName>
</protein>
<accession>A0A0E3BB02</accession>
<dbReference type="FunFam" id="2.40.420.20:FF:000001">
    <property type="entry name" value="Efflux RND transporter periplasmic adaptor subunit"/>
    <property type="match status" value="1"/>
</dbReference>
<dbReference type="Gene3D" id="2.40.50.100">
    <property type="match status" value="1"/>
</dbReference>
<dbReference type="InterPro" id="IPR006143">
    <property type="entry name" value="RND_pump_MFP"/>
</dbReference>
<evidence type="ECO:0000259" key="4">
    <source>
        <dbReference type="Pfam" id="PF25917"/>
    </source>
</evidence>
<dbReference type="Pfam" id="PF25967">
    <property type="entry name" value="RND-MFP_C"/>
    <property type="match status" value="1"/>
</dbReference>
<dbReference type="Pfam" id="PF25917">
    <property type="entry name" value="BSH_RND"/>
    <property type="match status" value="1"/>
</dbReference>
<dbReference type="GO" id="GO:0030313">
    <property type="term" value="C:cell envelope"/>
    <property type="evidence" value="ECO:0007669"/>
    <property type="project" value="UniProtKB-SubCell"/>
</dbReference>
<feature type="domain" description="Multidrug resistance protein MdtA-like C-terminal permuted SH3" evidence="6">
    <location>
        <begin position="340"/>
        <end position="401"/>
    </location>
</feature>
<evidence type="ECO:0000256" key="2">
    <source>
        <dbReference type="ARBA" id="ARBA00009477"/>
    </source>
</evidence>
<comment type="subcellular location">
    <subcellularLocation>
        <location evidence="1">Cell envelope</location>
    </subcellularLocation>
</comment>
<evidence type="ECO:0000313" key="8">
    <source>
        <dbReference type="Proteomes" id="UP000029567"/>
    </source>
</evidence>
<dbReference type="Gene3D" id="2.40.30.170">
    <property type="match status" value="1"/>
</dbReference>
<evidence type="ECO:0000256" key="1">
    <source>
        <dbReference type="ARBA" id="ARBA00004196"/>
    </source>
</evidence>
<comment type="similarity">
    <text evidence="2">Belongs to the membrane fusion protein (MFP) (TC 8.A.1) family.</text>
</comment>
<name>A0A0E3BB02_9BURK</name>
<feature type="domain" description="Multidrug resistance protein MdtA-like barrel-sandwich hybrid" evidence="4">
    <location>
        <begin position="96"/>
        <end position="237"/>
    </location>
</feature>
<proteinExistence type="inferred from homology"/>
<dbReference type="InterPro" id="IPR058627">
    <property type="entry name" value="MdtA-like_C"/>
</dbReference>
<dbReference type="Gene3D" id="2.40.420.20">
    <property type="match status" value="1"/>
</dbReference>
<dbReference type="GO" id="GO:0022857">
    <property type="term" value="F:transmembrane transporter activity"/>
    <property type="evidence" value="ECO:0007669"/>
    <property type="project" value="InterPro"/>
</dbReference>
<dbReference type="Pfam" id="PF25944">
    <property type="entry name" value="Beta-barrel_RND"/>
    <property type="match status" value="1"/>
</dbReference>
<organism evidence="7 8">
    <name type="scientific">Comamonas thiooxydans</name>
    <dbReference type="NCBI Taxonomy" id="363952"/>
    <lineage>
        <taxon>Bacteria</taxon>
        <taxon>Pseudomonadati</taxon>
        <taxon>Pseudomonadota</taxon>
        <taxon>Betaproteobacteria</taxon>
        <taxon>Burkholderiales</taxon>
        <taxon>Comamonadaceae</taxon>
        <taxon>Comamonas</taxon>
    </lineage>
</organism>
<evidence type="ECO:0000313" key="7">
    <source>
        <dbReference type="EMBL" id="KGG86647.1"/>
    </source>
</evidence>
<evidence type="ECO:0000259" key="5">
    <source>
        <dbReference type="Pfam" id="PF25944"/>
    </source>
</evidence>
<dbReference type="GO" id="GO:0005886">
    <property type="term" value="C:plasma membrane"/>
    <property type="evidence" value="ECO:0007669"/>
    <property type="project" value="TreeGrafter"/>
</dbReference>
<sequence length="433" mass="46075">MSLACRRKSRYRFQPLNKDIAMNEHSKLSNRRRWAAVGVAAAVIATTAAMLGLSSHAEAPAAQAAAPAVPVSAAQVLQQDVTLWNEFSGRLEAVQRVDVQPRVSGAVQAVHFKEGALVRAGDLLFTVDPAPYVAEVDRAEAQVVAAKARMAYTQSESERATRLWDERAIAQKEYDERVNARREADANLRAAQAALQTAKLNLGYTQVKAPVSGRVGRIEVTVGNLVSSGAGAPVLTTLVSVDPMYASFDADEQIVAQALQGLQSASQGRSTRALIETIPVQMGVGTSGGTPYVGHLQLIDNQVDAKSGTVRVRAVFGNVDGTLMAGQFARIRMGQPQTTQAVLINERAVGTDQSKKFVLVIGADNKAEYREVQLGAPVDGLRVVTSGLKAGERIVVNGLQRVRPGVVVAPQDVRMDAKAELADGRGAAKQPTV</sequence>
<evidence type="ECO:0000259" key="3">
    <source>
        <dbReference type="Pfam" id="PF25876"/>
    </source>
</evidence>
<dbReference type="AlphaFoldDB" id="A0A0E3BB02"/>
<feature type="domain" description="Multidrug resistance protein MdtA-like alpha-helical hairpin" evidence="3">
    <location>
        <begin position="137"/>
        <end position="205"/>
    </location>
</feature>
<dbReference type="SUPFAM" id="SSF111369">
    <property type="entry name" value="HlyD-like secretion proteins"/>
    <property type="match status" value="1"/>
</dbReference>